<organism evidence="1 2">
    <name type="scientific">Sinorhizobium sojae CCBAU 05684</name>
    <dbReference type="NCBI Taxonomy" id="716928"/>
    <lineage>
        <taxon>Bacteria</taxon>
        <taxon>Pseudomonadati</taxon>
        <taxon>Pseudomonadota</taxon>
        <taxon>Alphaproteobacteria</taxon>
        <taxon>Hyphomicrobiales</taxon>
        <taxon>Rhizobiaceae</taxon>
        <taxon>Sinorhizobium/Ensifer group</taxon>
        <taxon>Sinorhizobium</taxon>
    </lineage>
</organism>
<sequence>MRTVVSVLAIETLLLTSAAANEPVVFHRAHFPDLTVVSVSLVGNEAAASVEYDFDVFISLSQTSADGDVAYSDRGKHKASVRCSPPAAVAVRGVDYAIPTSEAGTPDWKDDLWKAVCKPPVS</sequence>
<reference evidence="1 2" key="1">
    <citation type="submission" date="2017-08" db="EMBL/GenBank/DDBJ databases">
        <title>Multipartite genome sequences of Sinorhizobium species nodulating soybeans.</title>
        <authorList>
            <person name="Tian C.F."/>
        </authorList>
    </citation>
    <scope>NUCLEOTIDE SEQUENCE [LARGE SCALE GENOMIC DNA]</scope>
    <source>
        <strain evidence="1 2">CCBAU 05684</strain>
        <plasmid evidence="2">psj05684b</plasmid>
    </source>
</reference>
<proteinExistence type="predicted"/>
<gene>
    <name evidence="1" type="ORF">SJ05684_b59440</name>
</gene>
<dbReference type="OrthoDB" id="8093650at2"/>
<dbReference type="EMBL" id="CP023068">
    <property type="protein sequence ID" value="ASY66926.1"/>
    <property type="molecule type" value="Genomic_DNA"/>
</dbReference>
<dbReference type="RefSeq" id="WP_034855251.1">
    <property type="nucleotide sequence ID" value="NZ_AJQT01000056.1"/>
</dbReference>
<geneLocation type="plasmid" evidence="2">
    <name>psj05684b</name>
</geneLocation>
<accession>A0A249PM83</accession>
<dbReference type="eggNOG" id="ENOG502ZHYY">
    <property type="taxonomic scope" value="Bacteria"/>
</dbReference>
<dbReference type="Proteomes" id="UP000217211">
    <property type="component" value="Plasmid pSJ05684b"/>
</dbReference>
<protein>
    <submittedName>
        <fullName evidence="1">Uncharacterized protein</fullName>
    </submittedName>
</protein>
<name>A0A249PM83_9HYPH</name>
<dbReference type="KEGG" id="esj:SJ05684_b59440"/>
<evidence type="ECO:0000313" key="1">
    <source>
        <dbReference type="EMBL" id="ASY66926.1"/>
    </source>
</evidence>
<dbReference type="AlphaFoldDB" id="A0A249PM83"/>
<keyword evidence="1" id="KW-0614">Plasmid</keyword>
<keyword evidence="2" id="KW-1185">Reference proteome</keyword>
<evidence type="ECO:0000313" key="2">
    <source>
        <dbReference type="Proteomes" id="UP000217211"/>
    </source>
</evidence>